<comment type="caution">
    <text evidence="2">The sequence shown here is derived from an EMBL/GenBank/DDBJ whole genome shotgun (WGS) entry which is preliminary data.</text>
</comment>
<dbReference type="EMBL" id="JACGCM010000698">
    <property type="protein sequence ID" value="KAF6168273.1"/>
    <property type="molecule type" value="Genomic_DNA"/>
</dbReference>
<gene>
    <name evidence="2" type="ORF">GIB67_014508</name>
</gene>
<dbReference type="PANTHER" id="PTHR10830:SF0">
    <property type="entry name" value="DOLICHYL-DIPHOSPHOOLIGOSACCHARIDE--PROTEIN GLYCOSYLTRANSFERASE 48 KDA SUBUNIT"/>
    <property type="match status" value="1"/>
</dbReference>
<proteinExistence type="predicted"/>
<dbReference type="PANTHER" id="PTHR10830">
    <property type="entry name" value="DOLICHYL-DIPHOSPHOOLIGOSACCHARIDE--PROTEIN GLYCOSYLTRANSFERASE 48 KDA SUBUNIT"/>
    <property type="match status" value="1"/>
</dbReference>
<organism evidence="2 3">
    <name type="scientific">Kingdonia uniflora</name>
    <dbReference type="NCBI Taxonomy" id="39325"/>
    <lineage>
        <taxon>Eukaryota</taxon>
        <taxon>Viridiplantae</taxon>
        <taxon>Streptophyta</taxon>
        <taxon>Embryophyta</taxon>
        <taxon>Tracheophyta</taxon>
        <taxon>Spermatophyta</taxon>
        <taxon>Magnoliopsida</taxon>
        <taxon>Ranunculales</taxon>
        <taxon>Circaeasteraceae</taxon>
        <taxon>Kingdonia</taxon>
    </lineage>
</organism>
<sequence>MTDTVAAVLVERDNFIQSYYFFGLSVDDVELTKSSRYKEIKFPTEVKEEEMAGDAAGLSEKASDLPPSSTEPVHTIKKIVDPPVESAKTVPFLGKMLKSPSEGRELSRVDNVFRKFVKECGKDFEEDKSKVKNLWFIRGEGEIVGEQPIPRSWEESSEEEEEEVKSLIPKMRYKQCLQEVVTFATLGLIVVDATEFGGSLDVAAVLDFVNSGHDLSITVLEVLSASPSAYSSNPKSKLSSPPSLTGSAISLVSVVQSQGEKLEDFSKKFLELARKVDNLDQKTAVTAFTNTFWLDCKAKEYLVLNKPTTLEEMITKVKGYVDLERMMSERQKSTKSVLSTKSPPPK</sequence>
<feature type="region of interest" description="Disordered" evidence="1">
    <location>
        <begin position="51"/>
        <end position="73"/>
    </location>
</feature>
<dbReference type="AlphaFoldDB" id="A0A7J7NMF3"/>
<name>A0A7J7NMF3_9MAGN</name>
<dbReference type="GO" id="GO:0008250">
    <property type="term" value="C:oligosaccharyltransferase complex"/>
    <property type="evidence" value="ECO:0007669"/>
    <property type="project" value="TreeGrafter"/>
</dbReference>
<reference evidence="2 3" key="1">
    <citation type="journal article" date="2020" name="IScience">
        <title>Genome Sequencing of the Endangered Kingdonia uniflora (Circaeasteraceae, Ranunculales) Reveals Potential Mechanisms of Evolutionary Specialization.</title>
        <authorList>
            <person name="Sun Y."/>
            <person name="Deng T."/>
            <person name="Zhang A."/>
            <person name="Moore M.J."/>
            <person name="Landis J.B."/>
            <person name="Lin N."/>
            <person name="Zhang H."/>
            <person name="Zhang X."/>
            <person name="Huang J."/>
            <person name="Zhang X."/>
            <person name="Sun H."/>
            <person name="Wang H."/>
        </authorList>
    </citation>
    <scope>NUCLEOTIDE SEQUENCE [LARGE SCALE GENOMIC DNA]</scope>
    <source>
        <strain evidence="2">TB1705</strain>
        <tissue evidence="2">Leaf</tissue>
    </source>
</reference>
<evidence type="ECO:0000313" key="3">
    <source>
        <dbReference type="Proteomes" id="UP000541444"/>
    </source>
</evidence>
<dbReference type="InterPro" id="IPR005013">
    <property type="entry name" value="DDOST_48_kDa_subunit"/>
</dbReference>
<evidence type="ECO:0000256" key="1">
    <source>
        <dbReference type="SAM" id="MobiDB-lite"/>
    </source>
</evidence>
<dbReference type="Proteomes" id="UP000541444">
    <property type="component" value="Unassembled WGS sequence"/>
</dbReference>
<dbReference type="UniPathway" id="UPA00378"/>
<evidence type="ECO:0000313" key="2">
    <source>
        <dbReference type="EMBL" id="KAF6168273.1"/>
    </source>
</evidence>
<accession>A0A7J7NMF3</accession>
<keyword evidence="3" id="KW-1185">Reference proteome</keyword>
<dbReference type="GO" id="GO:0018279">
    <property type="term" value="P:protein N-linked glycosylation via asparagine"/>
    <property type="evidence" value="ECO:0007669"/>
    <property type="project" value="InterPro"/>
</dbReference>
<protein>
    <submittedName>
        <fullName evidence="2">Uncharacterized protein</fullName>
    </submittedName>
</protein>